<evidence type="ECO:0000259" key="1">
    <source>
        <dbReference type="PROSITE" id="PS50994"/>
    </source>
</evidence>
<sequence length="352" mass="40844">MGGRRGRLITQDLRDLAVSLLDEAISDGARRSEACNVMDISVRTYHRWSDSSCGDKRKGAVKKVKRKLAEYERQEILRIACEDRFVDCNPYQIVVTLLDEGVYIASVSTFYRVLRDADMIHHRKRSYPARKQNKPPELAATGPNQVWSWDITFLKTDVNGIFLYCYMIVDVWSRKIVGWEIHESESSELAEQMFRRLKIIHKLEGIRLHSDNGNPMKGGTMIMTLYALGVIPSFSRPRVSDDNPYSESLFKTLKYTAGYPKYFKDIHQARVWMADFVNWYNNEHKHSGISYISPAQRHCGDGSEIMEKRNKVIRKAISKTPERWSSDQKIWEDQKHVYLNPSLETKKQLISA</sequence>
<dbReference type="InterPro" id="IPR050900">
    <property type="entry name" value="Transposase_IS3/IS150/IS904"/>
</dbReference>
<dbReference type="NCBIfam" id="NF033516">
    <property type="entry name" value="transpos_IS3"/>
    <property type="match status" value="1"/>
</dbReference>
<dbReference type="InterPro" id="IPR001584">
    <property type="entry name" value="Integrase_cat-core"/>
</dbReference>
<dbReference type="Gene3D" id="3.30.420.10">
    <property type="entry name" value="Ribonuclease H-like superfamily/Ribonuclease H"/>
    <property type="match status" value="1"/>
</dbReference>
<dbReference type="KEGG" id="ock:EXM22_01930"/>
<dbReference type="EMBL" id="CP036150">
    <property type="protein sequence ID" value="QEN06809.1"/>
    <property type="molecule type" value="Genomic_DNA"/>
</dbReference>
<dbReference type="OrthoDB" id="9775203at2"/>
<evidence type="ECO:0000313" key="5">
    <source>
        <dbReference type="Proteomes" id="UP000324209"/>
    </source>
</evidence>
<organism evidence="3 5">
    <name type="scientific">Oceanispirochaeta crateris</name>
    <dbReference type="NCBI Taxonomy" id="2518645"/>
    <lineage>
        <taxon>Bacteria</taxon>
        <taxon>Pseudomonadati</taxon>
        <taxon>Spirochaetota</taxon>
        <taxon>Spirochaetia</taxon>
        <taxon>Spirochaetales</taxon>
        <taxon>Spirochaetaceae</taxon>
        <taxon>Oceanispirochaeta</taxon>
    </lineage>
</organism>
<dbReference type="PROSITE" id="PS50994">
    <property type="entry name" value="INTEGRASE"/>
    <property type="match status" value="1"/>
</dbReference>
<dbReference type="Proteomes" id="UP000324209">
    <property type="component" value="Chromosome"/>
</dbReference>
<dbReference type="GO" id="GO:0015074">
    <property type="term" value="P:DNA integration"/>
    <property type="evidence" value="ECO:0007669"/>
    <property type="project" value="InterPro"/>
</dbReference>
<dbReference type="KEGG" id="ock:EXM22_14745"/>
<gene>
    <name evidence="2" type="ORF">EXM22_01930</name>
    <name evidence="3" type="ORF">EXM22_13745</name>
    <name evidence="4" type="ORF">EXM22_14745</name>
</gene>
<dbReference type="EMBL" id="CP036150">
    <property type="protein sequence ID" value="QEN09000.1"/>
    <property type="molecule type" value="Genomic_DNA"/>
</dbReference>
<dbReference type="KEGG" id="ock:EXM22_13745"/>
<reference evidence="3 5" key="1">
    <citation type="submission" date="2019-02" db="EMBL/GenBank/DDBJ databases">
        <title>Complete Genome Sequence and Methylome Analysis of free living Spirochaetas.</title>
        <authorList>
            <person name="Fomenkov A."/>
            <person name="Dubinina G."/>
            <person name="Leshcheva N."/>
            <person name="Mikheeva N."/>
            <person name="Grabovich M."/>
            <person name="Vincze T."/>
            <person name="Roberts R.J."/>
        </authorList>
    </citation>
    <scope>NUCLEOTIDE SEQUENCE [LARGE SCALE GENOMIC DNA]</scope>
    <source>
        <strain evidence="3 5">K2</strain>
    </source>
</reference>
<dbReference type="InterPro" id="IPR048020">
    <property type="entry name" value="Transpos_IS3"/>
</dbReference>
<protein>
    <submittedName>
        <fullName evidence="3">IS3 family transposase</fullName>
    </submittedName>
</protein>
<dbReference type="Pfam" id="PF13333">
    <property type="entry name" value="rve_2"/>
    <property type="match status" value="1"/>
</dbReference>
<feature type="domain" description="Integrase catalytic" evidence="1">
    <location>
        <begin position="139"/>
        <end position="302"/>
    </location>
</feature>
<dbReference type="PANTHER" id="PTHR46889:SF4">
    <property type="entry name" value="TRANSPOSASE INSO FOR INSERTION SEQUENCE ELEMENT IS911B-RELATED"/>
    <property type="match status" value="1"/>
</dbReference>
<dbReference type="AlphaFoldDB" id="A0A5C1QPQ1"/>
<dbReference type="PANTHER" id="PTHR46889">
    <property type="entry name" value="TRANSPOSASE INSF FOR INSERTION SEQUENCE IS3B-RELATED"/>
    <property type="match status" value="1"/>
</dbReference>
<dbReference type="SUPFAM" id="SSF53098">
    <property type="entry name" value="Ribonuclease H-like"/>
    <property type="match status" value="1"/>
</dbReference>
<dbReference type="InterPro" id="IPR036397">
    <property type="entry name" value="RNaseH_sf"/>
</dbReference>
<dbReference type="EMBL" id="CP036150">
    <property type="protein sequence ID" value="QEN09176.1"/>
    <property type="molecule type" value="Genomic_DNA"/>
</dbReference>
<name>A0A5C1QPQ1_9SPIO</name>
<evidence type="ECO:0000313" key="4">
    <source>
        <dbReference type="EMBL" id="QEN09176.1"/>
    </source>
</evidence>
<dbReference type="InterPro" id="IPR012337">
    <property type="entry name" value="RNaseH-like_sf"/>
</dbReference>
<keyword evidence="5" id="KW-1185">Reference proteome</keyword>
<evidence type="ECO:0000313" key="3">
    <source>
        <dbReference type="EMBL" id="QEN09000.1"/>
    </source>
</evidence>
<evidence type="ECO:0000313" key="2">
    <source>
        <dbReference type="EMBL" id="QEN06809.1"/>
    </source>
</evidence>
<dbReference type="GO" id="GO:0003676">
    <property type="term" value="F:nucleic acid binding"/>
    <property type="evidence" value="ECO:0007669"/>
    <property type="project" value="InterPro"/>
</dbReference>
<dbReference type="Pfam" id="PF00665">
    <property type="entry name" value="rve"/>
    <property type="match status" value="1"/>
</dbReference>
<accession>A0A5C1QPQ1</accession>
<proteinExistence type="predicted"/>